<dbReference type="Proteomes" id="UP001283361">
    <property type="component" value="Unassembled WGS sequence"/>
</dbReference>
<dbReference type="EMBL" id="JAWDGP010003424">
    <property type="protein sequence ID" value="KAK3774368.1"/>
    <property type="molecule type" value="Genomic_DNA"/>
</dbReference>
<name>A0AAE0ZRP8_9GAST</name>
<evidence type="ECO:0000313" key="1">
    <source>
        <dbReference type="EMBL" id="KAK3774368.1"/>
    </source>
</evidence>
<evidence type="ECO:0000313" key="2">
    <source>
        <dbReference type="Proteomes" id="UP001283361"/>
    </source>
</evidence>
<gene>
    <name evidence="1" type="ORF">RRG08_049024</name>
</gene>
<organism evidence="1 2">
    <name type="scientific">Elysia crispata</name>
    <name type="common">lettuce slug</name>
    <dbReference type="NCBI Taxonomy" id="231223"/>
    <lineage>
        <taxon>Eukaryota</taxon>
        <taxon>Metazoa</taxon>
        <taxon>Spiralia</taxon>
        <taxon>Lophotrochozoa</taxon>
        <taxon>Mollusca</taxon>
        <taxon>Gastropoda</taxon>
        <taxon>Heterobranchia</taxon>
        <taxon>Euthyneura</taxon>
        <taxon>Panpulmonata</taxon>
        <taxon>Sacoglossa</taxon>
        <taxon>Placobranchoidea</taxon>
        <taxon>Plakobranchidae</taxon>
        <taxon>Elysia</taxon>
    </lineage>
</organism>
<comment type="caution">
    <text evidence="1">The sequence shown here is derived from an EMBL/GenBank/DDBJ whole genome shotgun (WGS) entry which is preliminary data.</text>
</comment>
<reference evidence="1" key="1">
    <citation type="journal article" date="2023" name="G3 (Bethesda)">
        <title>A reference genome for the long-term kleptoplast-retaining sea slug Elysia crispata morphotype clarki.</title>
        <authorList>
            <person name="Eastman K.E."/>
            <person name="Pendleton A.L."/>
            <person name="Shaikh M.A."/>
            <person name="Suttiyut T."/>
            <person name="Ogas R."/>
            <person name="Tomko P."/>
            <person name="Gavelis G."/>
            <person name="Widhalm J.R."/>
            <person name="Wisecaver J.H."/>
        </authorList>
    </citation>
    <scope>NUCLEOTIDE SEQUENCE</scope>
    <source>
        <strain evidence="1">ECLA1</strain>
    </source>
</reference>
<accession>A0AAE0ZRP8</accession>
<keyword evidence="2" id="KW-1185">Reference proteome</keyword>
<dbReference type="AlphaFoldDB" id="A0AAE0ZRP8"/>
<protein>
    <submittedName>
        <fullName evidence="1">Uncharacterized protein</fullName>
    </submittedName>
</protein>
<proteinExistence type="predicted"/>
<sequence>MNSSGPPYATDCDSDSLAMARGQQSRTTGHLLRVAHWNTNIKPKKTPEPDGITNDMLRHIGPAAKKTLLVIYNKVNTLAKYLLDGKKLLLCLSSRKAKTRRRQTVTDLSACSAAWASYWKELSTADWCGSYKVKNYSPLLRQIQDSGDPIFTLKPERNSPPFQSDGEKIEMSDKPAFLADTLDPSLTWKPHLETVENRNIRGLSL</sequence>